<dbReference type="SUPFAM" id="SSF110849">
    <property type="entry name" value="ParB/Sulfiredoxin"/>
    <property type="match status" value="1"/>
</dbReference>
<dbReference type="AlphaFoldDB" id="A0AAU8MXZ2"/>
<reference evidence="1" key="1">
    <citation type="submission" date="2024-06" db="EMBL/GenBank/DDBJ databases">
        <authorList>
            <person name="Li S."/>
        </authorList>
    </citation>
    <scope>NUCLEOTIDE SEQUENCE</scope>
    <source>
        <strain evidence="1">SR10</strain>
    </source>
</reference>
<accession>A0AAU8MXZ2</accession>
<proteinExistence type="predicted"/>
<protein>
    <submittedName>
        <fullName evidence="1">ParB/RepB/Spo0J family partition protein</fullName>
    </submittedName>
</protein>
<dbReference type="Gene3D" id="1.10.10.2830">
    <property type="match status" value="1"/>
</dbReference>
<evidence type="ECO:0000313" key="1">
    <source>
        <dbReference type="EMBL" id="XCO76499.1"/>
    </source>
</evidence>
<dbReference type="EMBL" id="CP159925">
    <property type="protein sequence ID" value="XCO76499.1"/>
    <property type="molecule type" value="Genomic_DNA"/>
</dbReference>
<organism evidence="1">
    <name type="scientific">Lysobacter firmicutimachus</name>
    <dbReference type="NCBI Taxonomy" id="1792846"/>
    <lineage>
        <taxon>Bacteria</taxon>
        <taxon>Pseudomonadati</taxon>
        <taxon>Pseudomonadota</taxon>
        <taxon>Gammaproteobacteria</taxon>
        <taxon>Lysobacterales</taxon>
        <taxon>Lysobacteraceae</taxon>
        <taxon>Lysobacter</taxon>
    </lineage>
</organism>
<gene>
    <name evidence="1" type="ORF">ABU614_06860</name>
</gene>
<sequence>MNLSFHPLCLSLPDMTPDAFKALVDDVRRNGQLRDIVLYEGMILDGRHRYRACLECKTQPRVVEFSGSDPVAFVISENVARRHLTESQRAMVATQLSSWERGKPSNSATWPNKPQKQSHVAELLGVSSRTIRRASEVRKHGTAQLVTRVESGDLTVTEAAKIAQLGKKSQERILGIEDRQEQRKEVAKALSISQGRKNHGPRTDFIESVEQAPWLVTFMARLEGLIQCAVNAGVDPATLRDRLMNETNWNDSRFAERYGRTVPWLEAIGRLPKEPDWARPSV</sequence>
<name>A0AAU8MXZ2_9GAMM</name>
<dbReference type="InterPro" id="IPR036086">
    <property type="entry name" value="ParB/Sulfiredoxin_sf"/>
</dbReference>
<dbReference type="RefSeq" id="WP_363799828.1">
    <property type="nucleotide sequence ID" value="NZ_CP159925.1"/>
</dbReference>